<organism evidence="1">
    <name type="scientific">marine sediment metagenome</name>
    <dbReference type="NCBI Taxonomy" id="412755"/>
    <lineage>
        <taxon>unclassified sequences</taxon>
        <taxon>metagenomes</taxon>
        <taxon>ecological metagenomes</taxon>
    </lineage>
</organism>
<feature type="non-terminal residue" evidence="1">
    <location>
        <position position="1"/>
    </location>
</feature>
<gene>
    <name evidence="1" type="ORF">LCGC14_3137500</name>
</gene>
<accession>A0A0F8YM82</accession>
<sequence>GSCIVFDEVGVGGDSREFMSKKNKMLKQVMETIRSRNLIIFLTAPTLSSFDISFRRSMSTYVNCLGQSVSKTGQSCALVIPASSKPDPKEGDIYTKNLIKHRSMSVVPKKVNKLRIVKPPAFLENPYKRLKELMQRELYLGFSREMEVLGDFFGSKEKESKANNLEELVKVLW</sequence>
<dbReference type="AlphaFoldDB" id="A0A0F8YM82"/>
<evidence type="ECO:0008006" key="2">
    <source>
        <dbReference type="Google" id="ProtNLM"/>
    </source>
</evidence>
<protein>
    <recommendedName>
        <fullName evidence="2">Zona occludens toxin N-terminal domain-containing protein</fullName>
    </recommendedName>
</protein>
<name>A0A0F8YM82_9ZZZZ</name>
<evidence type="ECO:0000313" key="1">
    <source>
        <dbReference type="EMBL" id="KKK49196.1"/>
    </source>
</evidence>
<reference evidence="1" key="1">
    <citation type="journal article" date="2015" name="Nature">
        <title>Complex archaea that bridge the gap between prokaryotes and eukaryotes.</title>
        <authorList>
            <person name="Spang A."/>
            <person name="Saw J.H."/>
            <person name="Jorgensen S.L."/>
            <person name="Zaremba-Niedzwiedzka K."/>
            <person name="Martijn J."/>
            <person name="Lind A.E."/>
            <person name="van Eijk R."/>
            <person name="Schleper C."/>
            <person name="Guy L."/>
            <person name="Ettema T.J."/>
        </authorList>
    </citation>
    <scope>NUCLEOTIDE SEQUENCE</scope>
</reference>
<proteinExistence type="predicted"/>
<dbReference type="EMBL" id="LAZR01068673">
    <property type="protein sequence ID" value="KKK49196.1"/>
    <property type="molecule type" value="Genomic_DNA"/>
</dbReference>
<comment type="caution">
    <text evidence="1">The sequence shown here is derived from an EMBL/GenBank/DDBJ whole genome shotgun (WGS) entry which is preliminary data.</text>
</comment>